<evidence type="ECO:0000256" key="2">
    <source>
        <dbReference type="SAM" id="Phobius"/>
    </source>
</evidence>
<proteinExistence type="predicted"/>
<comment type="caution">
    <text evidence="3">The sequence shown here is derived from an EMBL/GenBank/DDBJ whole genome shotgun (WGS) entry which is preliminary data.</text>
</comment>
<keyword evidence="2" id="KW-0472">Membrane</keyword>
<feature type="region of interest" description="Disordered" evidence="1">
    <location>
        <begin position="46"/>
        <end position="110"/>
    </location>
</feature>
<feature type="transmembrane region" description="Helical" evidence="2">
    <location>
        <begin position="20"/>
        <end position="44"/>
    </location>
</feature>
<reference evidence="3 4" key="1">
    <citation type="submission" date="2021-10" db="EMBL/GenBank/DDBJ databases">
        <title>Anaerobic single-cell dispensing facilitates the cultivation of human gut bacteria.</title>
        <authorList>
            <person name="Afrizal A."/>
        </authorList>
    </citation>
    <scope>NUCLEOTIDE SEQUENCE [LARGE SCALE GENOMIC DNA]</scope>
    <source>
        <strain evidence="3 4">CLA-AA-H200</strain>
    </source>
</reference>
<evidence type="ECO:0000313" key="3">
    <source>
        <dbReference type="EMBL" id="MCC2253678.1"/>
    </source>
</evidence>
<dbReference type="EMBL" id="JAJEQX010000005">
    <property type="protein sequence ID" value="MCC2253678.1"/>
    <property type="molecule type" value="Genomic_DNA"/>
</dbReference>
<gene>
    <name evidence="3" type="ORF">LKD70_04370</name>
</gene>
<accession>A0ABS8FWD6</accession>
<organism evidence="3 4">
    <name type="scientific">Ruminococcus turbiniformis</name>
    <dbReference type="NCBI Taxonomy" id="2881258"/>
    <lineage>
        <taxon>Bacteria</taxon>
        <taxon>Bacillati</taxon>
        <taxon>Bacillota</taxon>
        <taxon>Clostridia</taxon>
        <taxon>Eubacteriales</taxon>
        <taxon>Oscillospiraceae</taxon>
        <taxon>Ruminococcus</taxon>
    </lineage>
</organism>
<feature type="compositionally biased region" description="Polar residues" evidence="1">
    <location>
        <begin position="86"/>
        <end position="99"/>
    </location>
</feature>
<sequence length="264" mass="29005">MSEFHQNDSGNSERKTAKWMLPAVVIIAVLAVGILAFLAGMRFADSRDGSGSRMAAKSEEVKSEEIEAKGEDVEEVQAETEETGESPAQTEDVTAASETQETKTQEVDTAETHEDFTGENFYIAPAAGGYRCLDMSVSEGNEMLMLGVEPQGNEQFVFYLMRYTLPVENGQIAEGTFSVEPIFLRSMAHYTGDGIYEFDDGNSHIYFRISRAQDGNSSSYGQLEVYGFDSLYDPAQFENPVSYNGMTGNVFSLSDLIEPWGGLS</sequence>
<keyword evidence="4" id="KW-1185">Reference proteome</keyword>
<evidence type="ECO:0000256" key="1">
    <source>
        <dbReference type="SAM" id="MobiDB-lite"/>
    </source>
</evidence>
<dbReference type="RefSeq" id="WP_227706818.1">
    <property type="nucleotide sequence ID" value="NZ_JAJEQX010000005.1"/>
</dbReference>
<keyword evidence="2" id="KW-0812">Transmembrane</keyword>
<feature type="compositionally biased region" description="Basic and acidic residues" evidence="1">
    <location>
        <begin position="100"/>
        <end position="110"/>
    </location>
</feature>
<feature type="compositionally biased region" description="Basic and acidic residues" evidence="1">
    <location>
        <begin position="46"/>
        <end position="71"/>
    </location>
</feature>
<protein>
    <submittedName>
        <fullName evidence="3">Uncharacterized protein</fullName>
    </submittedName>
</protein>
<dbReference type="Proteomes" id="UP001198151">
    <property type="component" value="Unassembled WGS sequence"/>
</dbReference>
<keyword evidence="2" id="KW-1133">Transmembrane helix</keyword>
<name>A0ABS8FWD6_9FIRM</name>
<feature type="compositionally biased region" description="Acidic residues" evidence="1">
    <location>
        <begin position="72"/>
        <end position="84"/>
    </location>
</feature>
<evidence type="ECO:0000313" key="4">
    <source>
        <dbReference type="Proteomes" id="UP001198151"/>
    </source>
</evidence>